<dbReference type="OrthoDB" id="8478788at2"/>
<dbReference type="NCBIfam" id="TIGR02215">
    <property type="entry name" value="phage_chp_gp8"/>
    <property type="match status" value="1"/>
</dbReference>
<proteinExistence type="predicted"/>
<dbReference type="CDD" id="cd08054">
    <property type="entry name" value="gp6"/>
    <property type="match status" value="1"/>
</dbReference>
<reference evidence="1 2" key="1">
    <citation type="submission" date="2016-10" db="EMBL/GenBank/DDBJ databases">
        <authorList>
            <person name="de Groot N.N."/>
        </authorList>
    </citation>
    <scope>NUCLEOTIDE SEQUENCE [LARGE SCALE GENOMIC DNA]</scope>
    <source>
        <strain evidence="1 2">DSM 29439</strain>
    </source>
</reference>
<dbReference type="EMBL" id="FOJB01000001">
    <property type="protein sequence ID" value="SEW20705.1"/>
    <property type="molecule type" value="Genomic_DNA"/>
</dbReference>
<dbReference type="STRING" id="1173584.SAMN05444851_2127"/>
<dbReference type="Gene3D" id="1.10.3230.30">
    <property type="entry name" value="Phage gp6-like head-tail connector protein"/>
    <property type="match status" value="1"/>
</dbReference>
<organism evidence="1 2">
    <name type="scientific">Aliiroseovarius sediminilitoris</name>
    <dbReference type="NCBI Taxonomy" id="1173584"/>
    <lineage>
        <taxon>Bacteria</taxon>
        <taxon>Pseudomonadati</taxon>
        <taxon>Pseudomonadota</taxon>
        <taxon>Alphaproteobacteria</taxon>
        <taxon>Rhodobacterales</taxon>
        <taxon>Paracoccaceae</taxon>
        <taxon>Aliiroseovarius</taxon>
    </lineage>
</organism>
<dbReference type="AlphaFoldDB" id="A0A1I0Q1F1"/>
<dbReference type="Proteomes" id="UP000199650">
    <property type="component" value="Unassembled WGS sequence"/>
</dbReference>
<evidence type="ECO:0000313" key="2">
    <source>
        <dbReference type="Proteomes" id="UP000199650"/>
    </source>
</evidence>
<keyword evidence="2" id="KW-1185">Reference proteome</keyword>
<accession>A0A1I0Q1F1</accession>
<dbReference type="RefSeq" id="WP_091430483.1">
    <property type="nucleotide sequence ID" value="NZ_FOJB01000001.1"/>
</dbReference>
<evidence type="ECO:0008006" key="3">
    <source>
        <dbReference type="Google" id="ProtNLM"/>
    </source>
</evidence>
<gene>
    <name evidence="1" type="ORF">SAMN05444851_2127</name>
</gene>
<name>A0A1I0Q1F1_9RHOB</name>
<sequence length="203" mass="21669">MMLVEQTTVPGAVLPVAQFKDHLRLGTGFADDGVQDAVLESYLRAAVAAIEARTGKILLSRSFTWTLSAWRDLATQALPVAPVSQITSLKIIDRLAGEEVINTTRYVLEPDMHRPRLVSTGLCLPAIPVGGQVVIGFEAGFGADWADMPGDLAQAVMLLAATYYENRTDTGGAGLGQSQWPSAVAALIQRYRTVRLFGGGGAR</sequence>
<protein>
    <recommendedName>
        <fullName evidence="3">Phage gp6-like head-tail connector protein</fullName>
    </recommendedName>
</protein>
<evidence type="ECO:0000313" key="1">
    <source>
        <dbReference type="EMBL" id="SEW20705.1"/>
    </source>
</evidence>
<dbReference type="InterPro" id="IPR011738">
    <property type="entry name" value="Phage_CHP"/>
</dbReference>